<feature type="region of interest" description="Disordered" evidence="2">
    <location>
        <begin position="107"/>
        <end position="134"/>
    </location>
</feature>
<dbReference type="Gene3D" id="3.40.30.10">
    <property type="entry name" value="Glutaredoxin"/>
    <property type="match status" value="1"/>
</dbReference>
<feature type="region of interest" description="Disordered" evidence="2">
    <location>
        <begin position="256"/>
        <end position="288"/>
    </location>
</feature>
<feature type="region of interest" description="Disordered" evidence="2">
    <location>
        <begin position="1"/>
        <end position="30"/>
    </location>
</feature>
<name>A0A371BYA1_YARLL</name>
<evidence type="ECO:0000313" key="5">
    <source>
        <dbReference type="Proteomes" id="UP000256601"/>
    </source>
</evidence>
<dbReference type="VEuPathDB" id="FungiDB:YALI1_D16236g"/>
<dbReference type="PANTHER" id="PTHR45809">
    <property type="entry name" value="VIRAL IAP-ASSOCIATED FACTOR HOMOLOG"/>
    <property type="match status" value="1"/>
</dbReference>
<dbReference type="GO" id="GO:0006457">
    <property type="term" value="P:protein folding"/>
    <property type="evidence" value="ECO:0007669"/>
    <property type="project" value="TreeGrafter"/>
</dbReference>
<protein>
    <submittedName>
        <fullName evidence="4">Thioredoxin-like protein</fullName>
    </submittedName>
</protein>
<dbReference type="SUPFAM" id="SSF52833">
    <property type="entry name" value="Thioredoxin-like"/>
    <property type="match status" value="1"/>
</dbReference>
<feature type="domain" description="Phosducin" evidence="3">
    <location>
        <begin position="150"/>
        <end position="247"/>
    </location>
</feature>
<dbReference type="InterPro" id="IPR051498">
    <property type="entry name" value="Phosducin-like_chap/apop_reg"/>
</dbReference>
<dbReference type="EMBL" id="KZ859116">
    <property type="protein sequence ID" value="RDW23077.1"/>
    <property type="molecule type" value="Genomic_DNA"/>
</dbReference>
<dbReference type="InterPro" id="IPR024253">
    <property type="entry name" value="Phosducin_thioredoxin-like_dom"/>
</dbReference>
<reference evidence="4 5" key="1">
    <citation type="submission" date="2018-07" db="EMBL/GenBank/DDBJ databases">
        <title>Draft Genome Assemblies for Five Robust Yarrowia lipolytica Strains Exhibiting High Lipid Production and Pentose Sugar Utilization and Sugar Alcohol Secretion from Undetoxified Lignocellulosic Biomass Hydrolysates.</title>
        <authorList>
            <consortium name="DOE Joint Genome Institute"/>
            <person name="Walker C."/>
            <person name="Ryu S."/>
            <person name="Na H."/>
            <person name="Zane M."/>
            <person name="LaButti K."/>
            <person name="Lipzen A."/>
            <person name="Haridas S."/>
            <person name="Barry K."/>
            <person name="Grigoriev I.V."/>
            <person name="Quarterman J."/>
            <person name="Slininger P."/>
            <person name="Dien B."/>
            <person name="Trinh C.T."/>
        </authorList>
    </citation>
    <scope>NUCLEOTIDE SEQUENCE [LARGE SCALE GENOMIC DNA]</scope>
    <source>
        <strain evidence="4 5">YB392</strain>
    </source>
</reference>
<gene>
    <name evidence="4" type="ORF">B0I71DRAFT_136546</name>
</gene>
<proteinExistence type="inferred from homology"/>
<dbReference type="Proteomes" id="UP000256601">
    <property type="component" value="Unassembled WGS sequence"/>
</dbReference>
<comment type="similarity">
    <text evidence="1">Belongs to the phosducin family.</text>
</comment>
<evidence type="ECO:0000256" key="2">
    <source>
        <dbReference type="SAM" id="MobiDB-lite"/>
    </source>
</evidence>
<dbReference type="InterPro" id="IPR036249">
    <property type="entry name" value="Thioredoxin-like_sf"/>
</dbReference>
<dbReference type="Pfam" id="PF02114">
    <property type="entry name" value="Phosducin"/>
    <property type="match status" value="1"/>
</dbReference>
<dbReference type="VEuPathDB" id="FungiDB:YALI0_D13090g"/>
<dbReference type="PANTHER" id="PTHR45809:SF3">
    <property type="entry name" value="VIRAL IAP-ASSOCIATED FACTOR HOMOLOG"/>
    <property type="match status" value="1"/>
</dbReference>
<dbReference type="OMA" id="FCEIRAN"/>
<dbReference type="GO" id="GO:0005737">
    <property type="term" value="C:cytoplasm"/>
    <property type="evidence" value="ECO:0007669"/>
    <property type="project" value="TreeGrafter"/>
</dbReference>
<organism evidence="4 5">
    <name type="scientific">Yarrowia lipolytica</name>
    <name type="common">Candida lipolytica</name>
    <dbReference type="NCBI Taxonomy" id="4952"/>
    <lineage>
        <taxon>Eukaryota</taxon>
        <taxon>Fungi</taxon>
        <taxon>Dikarya</taxon>
        <taxon>Ascomycota</taxon>
        <taxon>Saccharomycotina</taxon>
        <taxon>Dipodascomycetes</taxon>
        <taxon>Dipodascales</taxon>
        <taxon>Dipodascales incertae sedis</taxon>
        <taxon>Yarrowia</taxon>
    </lineage>
</organism>
<dbReference type="CDD" id="cd02988">
    <property type="entry name" value="Phd_like_VIAF"/>
    <property type="match status" value="1"/>
</dbReference>
<evidence type="ECO:0000256" key="1">
    <source>
        <dbReference type="ARBA" id="ARBA00009686"/>
    </source>
</evidence>
<evidence type="ECO:0000259" key="3">
    <source>
        <dbReference type="Pfam" id="PF02114"/>
    </source>
</evidence>
<accession>A0A371BYA1</accession>
<feature type="compositionally biased region" description="Acidic residues" evidence="2">
    <location>
        <begin position="279"/>
        <end position="288"/>
    </location>
</feature>
<evidence type="ECO:0000313" key="4">
    <source>
        <dbReference type="EMBL" id="RDW23077.1"/>
    </source>
</evidence>
<sequence>MNVQVNEAEDTEWNDILRQHGVIPERPPSPTSQIEAALEEAIQKQHDNRLEGLELDELDALEDDEDEAFLEQYRLKRMAEIRSLASREQYGSVVKISKPEYVEEITEASKRDPKNPHLKKATKQQPEEEAEHADARNAIVASGDPRDQDESEGTFVFVHISHGGVPESRLLSGLFDRAAQKFPDVKFVDIDSKQINEKYSLASVPTILVYYKGNPVNQVVALEGIGGKSTNMEDIEAFLVKMGAVRANDKRLIVNQDKDEDELERQGKSIYSGGRGDREESDYDSDFD</sequence>
<dbReference type="AlphaFoldDB" id="A0A371BYA1"/>